<evidence type="ECO:0000313" key="3">
    <source>
        <dbReference type="Proteomes" id="UP000078599"/>
    </source>
</evidence>
<sequence>MTIMSSFNLVESPLDPAHAIYDHVLPAGEGWLHPVHAGQTLRILDLEGNQAVDTLFYSASDLTERYSATETLKAGAIYLTAGSRLMSSRGREMLTITADTCGRHDTLGGACSAESNAVRYALNKQPMHSCRDTFLKCLWQYDSGLSRECGAAPNALDSRGGRAEPGSAQGALTKRDLTANINFFMNVPVTPEGGLEFADGVSAPGKYVEMKAAIDVLCLISNCPQLNNPCNAYNPTPVRLLIWN</sequence>
<dbReference type="PIRSF" id="PIRSF006487">
    <property type="entry name" value="GcvT"/>
    <property type="match status" value="1"/>
</dbReference>
<comment type="caution">
    <text evidence="2">The sequence shown here is derived from an EMBL/GenBank/DDBJ whole genome shotgun (WGS) entry which is preliminary data.</text>
</comment>
<gene>
    <name evidence="2" type="ORF">THICB1_110572</name>
</gene>
<dbReference type="PANTHER" id="PTHR31527">
    <property type="entry name" value="RE64534P"/>
    <property type="match status" value="1"/>
</dbReference>
<reference evidence="2 3" key="1">
    <citation type="submission" date="2015-03" db="EMBL/GenBank/DDBJ databases">
        <authorList>
            <person name="Regsiter A."/>
            <person name="william w."/>
        </authorList>
    </citation>
    <scope>NUCLEOTIDE SEQUENCE [LARGE SCALE GENOMIC DNA]</scope>
    <source>
        <strain evidence="2 3">CB1</strain>
    </source>
</reference>
<organism evidence="2 3">
    <name type="scientific">Thiomonas arsenitoxydans (strain DSM 22701 / CIP 110005 / 3As)</name>
    <dbReference type="NCBI Taxonomy" id="426114"/>
    <lineage>
        <taxon>Bacteria</taxon>
        <taxon>Pseudomonadati</taxon>
        <taxon>Pseudomonadota</taxon>
        <taxon>Betaproteobacteria</taxon>
        <taxon>Burkholderiales</taxon>
        <taxon>Thiomonas</taxon>
    </lineage>
</organism>
<proteinExistence type="predicted"/>
<dbReference type="PANTHER" id="PTHR31527:SF0">
    <property type="entry name" value="RE64534P"/>
    <property type="match status" value="1"/>
</dbReference>
<name>A0ABM9T403_THIA3</name>
<feature type="domain" description="DUF1989" evidence="1">
    <location>
        <begin position="24"/>
        <end position="142"/>
    </location>
</feature>
<keyword evidence="3" id="KW-1185">Reference proteome</keyword>
<dbReference type="InterPro" id="IPR018959">
    <property type="entry name" value="DUF1989"/>
</dbReference>
<protein>
    <recommendedName>
        <fullName evidence="1">DUF1989 domain-containing protein</fullName>
    </recommendedName>
</protein>
<dbReference type="Proteomes" id="UP000078599">
    <property type="component" value="Unassembled WGS sequence"/>
</dbReference>
<dbReference type="Pfam" id="PF09347">
    <property type="entry name" value="DUF1989"/>
    <property type="match status" value="2"/>
</dbReference>
<feature type="domain" description="DUF1989" evidence="1">
    <location>
        <begin position="171"/>
        <end position="217"/>
    </location>
</feature>
<evidence type="ECO:0000259" key="1">
    <source>
        <dbReference type="Pfam" id="PF09347"/>
    </source>
</evidence>
<evidence type="ECO:0000313" key="2">
    <source>
        <dbReference type="EMBL" id="CQR28955.1"/>
    </source>
</evidence>
<dbReference type="EMBL" id="CTRI01000003">
    <property type="protein sequence ID" value="CQR28955.1"/>
    <property type="molecule type" value="Genomic_DNA"/>
</dbReference>
<accession>A0ABM9T403</accession>